<name>A0A348WMY7_9GAMM</name>
<dbReference type="AlphaFoldDB" id="A0A348WMY7"/>
<reference evidence="8 9" key="1">
    <citation type="journal article" date="2018" name="Nat. Biotechnol.">
        <title>A standardized bacterial taxonomy based on genome phylogeny substantially revises the tree of life.</title>
        <authorList>
            <person name="Parks D.H."/>
            <person name="Chuvochina M."/>
            <person name="Waite D.W."/>
            <person name="Rinke C."/>
            <person name="Skarshewski A."/>
            <person name="Chaumeil P.A."/>
            <person name="Hugenholtz P."/>
        </authorList>
    </citation>
    <scope>NUCLEOTIDE SEQUENCE [LARGE SCALE GENOMIC DNA]</scope>
    <source>
        <strain evidence="8">UBA9360</strain>
    </source>
</reference>
<dbReference type="Pfam" id="PF01782">
    <property type="entry name" value="RimM"/>
    <property type="match status" value="1"/>
</dbReference>
<evidence type="ECO:0000256" key="2">
    <source>
        <dbReference type="ARBA" id="ARBA00022517"/>
    </source>
</evidence>
<dbReference type="RefSeq" id="WP_272977659.1">
    <property type="nucleotide sequence ID" value="NZ_DAIRLQ010000005.1"/>
</dbReference>
<dbReference type="InterPro" id="IPR011961">
    <property type="entry name" value="RimM"/>
</dbReference>
<dbReference type="InterPro" id="IPR011033">
    <property type="entry name" value="PRC_barrel-like_sf"/>
</dbReference>
<accession>A0A348WMY7</accession>
<comment type="function">
    <text evidence="5">An accessory protein needed during the final step in the assembly of 30S ribosomal subunit, possibly for assembly of the head region. Essential for efficient processing of 16S rRNA. May be needed both before and after RbfA during the maturation of 16S rRNA. It has affinity for free ribosomal 30S subunits but not for 70S ribosomes.</text>
</comment>
<dbReference type="InterPro" id="IPR002676">
    <property type="entry name" value="RimM_N"/>
</dbReference>
<keyword evidence="3 5" id="KW-0698">rRNA processing</keyword>
<organism evidence="8 9">
    <name type="scientific">Idiomarina baltica</name>
    <dbReference type="NCBI Taxonomy" id="190892"/>
    <lineage>
        <taxon>Bacteria</taxon>
        <taxon>Pseudomonadati</taxon>
        <taxon>Pseudomonadota</taxon>
        <taxon>Gammaproteobacteria</taxon>
        <taxon>Alteromonadales</taxon>
        <taxon>Idiomarinaceae</taxon>
        <taxon>Idiomarina</taxon>
    </lineage>
</organism>
<feature type="domain" description="Ribosome maturation factor RimM PRC barrel" evidence="7">
    <location>
        <begin position="107"/>
        <end position="180"/>
    </location>
</feature>
<evidence type="ECO:0000259" key="6">
    <source>
        <dbReference type="Pfam" id="PF01782"/>
    </source>
</evidence>
<comment type="subunit">
    <text evidence="5">Binds ribosomal protein uS19.</text>
</comment>
<dbReference type="SUPFAM" id="SSF50346">
    <property type="entry name" value="PRC-barrel domain"/>
    <property type="match status" value="1"/>
</dbReference>
<evidence type="ECO:0000256" key="5">
    <source>
        <dbReference type="HAMAP-Rule" id="MF_00014"/>
    </source>
</evidence>
<dbReference type="HAMAP" id="MF_00014">
    <property type="entry name" value="Ribosome_mat_RimM"/>
    <property type="match status" value="1"/>
</dbReference>
<dbReference type="Pfam" id="PF24986">
    <property type="entry name" value="PRC_RimM"/>
    <property type="match status" value="1"/>
</dbReference>
<dbReference type="PANTHER" id="PTHR33692">
    <property type="entry name" value="RIBOSOME MATURATION FACTOR RIMM"/>
    <property type="match status" value="1"/>
</dbReference>
<dbReference type="GO" id="GO:0042274">
    <property type="term" value="P:ribosomal small subunit biogenesis"/>
    <property type="evidence" value="ECO:0007669"/>
    <property type="project" value="UniProtKB-UniRule"/>
</dbReference>
<evidence type="ECO:0000313" key="9">
    <source>
        <dbReference type="Proteomes" id="UP000262878"/>
    </source>
</evidence>
<keyword evidence="2 5" id="KW-0690">Ribosome biogenesis</keyword>
<evidence type="ECO:0000256" key="3">
    <source>
        <dbReference type="ARBA" id="ARBA00022552"/>
    </source>
</evidence>
<protein>
    <recommendedName>
        <fullName evidence="5">Ribosome maturation factor RimM</fullName>
    </recommendedName>
</protein>
<feature type="domain" description="RimM N-terminal" evidence="6">
    <location>
        <begin position="10"/>
        <end position="95"/>
    </location>
</feature>
<proteinExistence type="inferred from homology"/>
<comment type="domain">
    <text evidence="5">The PRC barrel domain binds ribosomal protein uS19.</text>
</comment>
<dbReference type="GO" id="GO:0005840">
    <property type="term" value="C:ribosome"/>
    <property type="evidence" value="ECO:0007669"/>
    <property type="project" value="InterPro"/>
</dbReference>
<comment type="caution">
    <text evidence="8">The sequence shown here is derived from an EMBL/GenBank/DDBJ whole genome shotgun (WGS) entry which is preliminary data.</text>
</comment>
<dbReference type="STRING" id="314276.OS145_10625"/>
<dbReference type="Proteomes" id="UP000262878">
    <property type="component" value="Unassembled WGS sequence"/>
</dbReference>
<dbReference type="EMBL" id="DMUP01000084">
    <property type="protein sequence ID" value="HAR55899.1"/>
    <property type="molecule type" value="Genomic_DNA"/>
</dbReference>
<dbReference type="GO" id="GO:0006364">
    <property type="term" value="P:rRNA processing"/>
    <property type="evidence" value="ECO:0007669"/>
    <property type="project" value="UniProtKB-UniRule"/>
</dbReference>
<dbReference type="SUPFAM" id="SSF50447">
    <property type="entry name" value="Translation proteins"/>
    <property type="match status" value="1"/>
</dbReference>
<evidence type="ECO:0000259" key="7">
    <source>
        <dbReference type="Pfam" id="PF24986"/>
    </source>
</evidence>
<dbReference type="PANTHER" id="PTHR33692:SF1">
    <property type="entry name" value="RIBOSOME MATURATION FACTOR RIMM"/>
    <property type="match status" value="1"/>
</dbReference>
<evidence type="ECO:0000256" key="4">
    <source>
        <dbReference type="ARBA" id="ARBA00023186"/>
    </source>
</evidence>
<dbReference type="InterPro" id="IPR009000">
    <property type="entry name" value="Transl_B-barrel_sf"/>
</dbReference>
<dbReference type="Gene3D" id="2.40.30.60">
    <property type="entry name" value="RimM"/>
    <property type="match status" value="1"/>
</dbReference>
<dbReference type="Gene3D" id="2.30.30.240">
    <property type="entry name" value="PRC-barrel domain"/>
    <property type="match status" value="1"/>
</dbReference>
<dbReference type="GO" id="GO:0005737">
    <property type="term" value="C:cytoplasm"/>
    <property type="evidence" value="ECO:0007669"/>
    <property type="project" value="UniProtKB-SubCell"/>
</dbReference>
<dbReference type="InterPro" id="IPR036976">
    <property type="entry name" value="RimM_N_sf"/>
</dbReference>
<comment type="similarity">
    <text evidence="5">Belongs to the RimM family.</text>
</comment>
<gene>
    <name evidence="5 8" type="primary">rimM</name>
    <name evidence="8" type="ORF">DCR58_03830</name>
</gene>
<comment type="subcellular location">
    <subcellularLocation>
        <location evidence="5">Cytoplasm</location>
    </subcellularLocation>
</comment>
<keyword evidence="4 5" id="KW-0143">Chaperone</keyword>
<sequence>MTKQTSDALVVGHIGAVYGVKGWLKIQSFTENPEDIFDYTPWTLQGNAARQTTEEVVNVVQWRRHNNGLIAQLEGINDRELAATKTGLSICINAEKLPELADDEFYWRDLIGLRVVNKQGYDMGVVEQIMPTAANDVLVVTANSNDAFGKSERLIPFVQSQYVLDVDNEKQQIQVDWPADF</sequence>
<dbReference type="GO" id="GO:0043022">
    <property type="term" value="F:ribosome binding"/>
    <property type="evidence" value="ECO:0007669"/>
    <property type="project" value="InterPro"/>
</dbReference>
<evidence type="ECO:0000256" key="1">
    <source>
        <dbReference type="ARBA" id="ARBA00022490"/>
    </source>
</evidence>
<dbReference type="NCBIfam" id="TIGR02273">
    <property type="entry name" value="16S_RimM"/>
    <property type="match status" value="1"/>
</dbReference>
<evidence type="ECO:0000313" key="8">
    <source>
        <dbReference type="EMBL" id="HAR55899.1"/>
    </source>
</evidence>
<keyword evidence="1 5" id="KW-0963">Cytoplasm</keyword>
<dbReference type="InterPro" id="IPR056792">
    <property type="entry name" value="PRC_RimM"/>
</dbReference>